<dbReference type="KEGG" id="psoj:PHYSODRAFT_530717"/>
<protein>
    <recommendedName>
        <fullName evidence="2">Retroviral polymerase SH3-like domain-containing protein</fullName>
    </recommendedName>
</protein>
<dbReference type="Proteomes" id="UP000002640">
    <property type="component" value="Unassembled WGS sequence"/>
</dbReference>
<gene>
    <name evidence="3" type="ORF">PHYSODRAFT_530717</name>
</gene>
<reference evidence="3 4" key="1">
    <citation type="journal article" date="2006" name="Science">
        <title>Phytophthora genome sequences uncover evolutionary origins and mechanisms of pathogenesis.</title>
        <authorList>
            <person name="Tyler B.M."/>
            <person name="Tripathy S."/>
            <person name="Zhang X."/>
            <person name="Dehal P."/>
            <person name="Jiang R.H."/>
            <person name="Aerts A."/>
            <person name="Arredondo F.D."/>
            <person name="Baxter L."/>
            <person name="Bensasson D."/>
            <person name="Beynon J.L."/>
            <person name="Chapman J."/>
            <person name="Damasceno C.M."/>
            <person name="Dorrance A.E."/>
            <person name="Dou D."/>
            <person name="Dickerman A.W."/>
            <person name="Dubchak I.L."/>
            <person name="Garbelotto M."/>
            <person name="Gijzen M."/>
            <person name="Gordon S.G."/>
            <person name="Govers F."/>
            <person name="Grunwald N.J."/>
            <person name="Huang W."/>
            <person name="Ivors K.L."/>
            <person name="Jones R.W."/>
            <person name="Kamoun S."/>
            <person name="Krampis K."/>
            <person name="Lamour K.H."/>
            <person name="Lee M.K."/>
            <person name="McDonald W.H."/>
            <person name="Medina M."/>
            <person name="Meijer H.J."/>
            <person name="Nordberg E.K."/>
            <person name="Maclean D.J."/>
            <person name="Ospina-Giraldo M.D."/>
            <person name="Morris P.F."/>
            <person name="Phuntumart V."/>
            <person name="Putnam N.H."/>
            <person name="Rash S."/>
            <person name="Rose J.K."/>
            <person name="Sakihama Y."/>
            <person name="Salamov A.A."/>
            <person name="Savidor A."/>
            <person name="Scheuring C.F."/>
            <person name="Smith B.M."/>
            <person name="Sobral B.W."/>
            <person name="Terry A."/>
            <person name="Torto-Alalibo T.A."/>
            <person name="Win J."/>
            <person name="Xu Z."/>
            <person name="Zhang H."/>
            <person name="Grigoriev I.V."/>
            <person name="Rokhsar D.S."/>
            <person name="Boore J.L."/>
        </authorList>
    </citation>
    <scope>NUCLEOTIDE SEQUENCE [LARGE SCALE GENOMIC DNA]</scope>
    <source>
        <strain evidence="3 4">P6497</strain>
    </source>
</reference>
<dbReference type="Pfam" id="PF25597">
    <property type="entry name" value="SH3_retrovirus"/>
    <property type="match status" value="1"/>
</dbReference>
<evidence type="ECO:0000259" key="2">
    <source>
        <dbReference type="Pfam" id="PF25597"/>
    </source>
</evidence>
<feature type="region of interest" description="Disordered" evidence="1">
    <location>
        <begin position="119"/>
        <end position="179"/>
    </location>
</feature>
<sequence length="179" mass="19337">MHAADLPQKLWPEVLRYVVDIDNMTATRALRTELHPALLLGFARSTTGYRLLHLRTGNIVEARDLQFREDATVSSKYLNKLLMGRHQGEKIPYVPLPVEYIATDNERDGADRAVENSLPKEVTPSHGGSAVMDDAHGPGGATSSSSAESEVGEVHNTRAIGHGAVPAHGSAQPLASGRR</sequence>
<evidence type="ECO:0000256" key="1">
    <source>
        <dbReference type="SAM" id="MobiDB-lite"/>
    </source>
</evidence>
<evidence type="ECO:0000313" key="3">
    <source>
        <dbReference type="EMBL" id="EGZ06670.1"/>
    </source>
</evidence>
<dbReference type="EMBL" id="JH159163">
    <property type="protein sequence ID" value="EGZ06670.1"/>
    <property type="molecule type" value="Genomic_DNA"/>
</dbReference>
<dbReference type="InParanoid" id="G5ABE5"/>
<dbReference type="RefSeq" id="XP_009537434.1">
    <property type="nucleotide sequence ID" value="XM_009539139.1"/>
</dbReference>
<proteinExistence type="predicted"/>
<name>G5ABE5_PHYSP</name>
<evidence type="ECO:0000313" key="4">
    <source>
        <dbReference type="Proteomes" id="UP000002640"/>
    </source>
</evidence>
<feature type="domain" description="Retroviral polymerase SH3-like" evidence="2">
    <location>
        <begin position="36"/>
        <end position="75"/>
    </location>
</feature>
<dbReference type="InterPro" id="IPR057670">
    <property type="entry name" value="SH3_retrovirus"/>
</dbReference>
<accession>G5ABE5</accession>
<dbReference type="AlphaFoldDB" id="G5ABE5"/>
<dbReference type="GeneID" id="20661516"/>
<organism evidence="3 4">
    <name type="scientific">Phytophthora sojae (strain P6497)</name>
    <name type="common">Soybean stem and root rot agent</name>
    <name type="synonym">Phytophthora megasperma f. sp. glycines</name>
    <dbReference type="NCBI Taxonomy" id="1094619"/>
    <lineage>
        <taxon>Eukaryota</taxon>
        <taxon>Sar</taxon>
        <taxon>Stramenopiles</taxon>
        <taxon>Oomycota</taxon>
        <taxon>Peronosporomycetes</taxon>
        <taxon>Peronosporales</taxon>
        <taxon>Peronosporaceae</taxon>
        <taxon>Phytophthora</taxon>
    </lineage>
</organism>
<keyword evidence="4" id="KW-1185">Reference proteome</keyword>